<name>A0A8X6TWP9_NEPPI</name>
<dbReference type="OrthoDB" id="7471944at2759"/>
<dbReference type="Proteomes" id="UP000887013">
    <property type="component" value="Unassembled WGS sequence"/>
</dbReference>
<sequence length="156" mass="17576">MSVIPVLTSHLIQQSRTPSEVVIRLWTDGLFQVVDYEIKHIVWISMNINISNIKHMMPKIGICATLPFPLILGFDWQQLQARCTCAPNGSLCIFSPSSLHLYECIHKAKRSINCLINNELSLPPLDDVVLLETSVSLQLKKQLVLKSEKLSAKQPT</sequence>
<accession>A0A8X6TWP9</accession>
<proteinExistence type="predicted"/>
<keyword evidence="2" id="KW-1185">Reference proteome</keyword>
<gene>
    <name evidence="1" type="primary">AVEN_224225_1</name>
    <name evidence="1" type="ORF">NPIL_534221</name>
</gene>
<comment type="caution">
    <text evidence="1">The sequence shown here is derived from an EMBL/GenBank/DDBJ whole genome shotgun (WGS) entry which is preliminary data.</text>
</comment>
<reference evidence="1" key="1">
    <citation type="submission" date="2020-08" db="EMBL/GenBank/DDBJ databases">
        <title>Multicomponent nature underlies the extraordinary mechanical properties of spider dragline silk.</title>
        <authorList>
            <person name="Kono N."/>
            <person name="Nakamura H."/>
            <person name="Mori M."/>
            <person name="Yoshida Y."/>
            <person name="Ohtoshi R."/>
            <person name="Malay A.D."/>
            <person name="Moran D.A.P."/>
            <person name="Tomita M."/>
            <person name="Numata K."/>
            <person name="Arakawa K."/>
        </authorList>
    </citation>
    <scope>NUCLEOTIDE SEQUENCE</scope>
</reference>
<organism evidence="1 2">
    <name type="scientific">Nephila pilipes</name>
    <name type="common">Giant wood spider</name>
    <name type="synonym">Nephila maculata</name>
    <dbReference type="NCBI Taxonomy" id="299642"/>
    <lineage>
        <taxon>Eukaryota</taxon>
        <taxon>Metazoa</taxon>
        <taxon>Ecdysozoa</taxon>
        <taxon>Arthropoda</taxon>
        <taxon>Chelicerata</taxon>
        <taxon>Arachnida</taxon>
        <taxon>Araneae</taxon>
        <taxon>Araneomorphae</taxon>
        <taxon>Entelegynae</taxon>
        <taxon>Araneoidea</taxon>
        <taxon>Nephilidae</taxon>
        <taxon>Nephila</taxon>
    </lineage>
</organism>
<protein>
    <submittedName>
        <fullName evidence="1">Uncharacterized protein</fullName>
    </submittedName>
</protein>
<dbReference type="EMBL" id="BMAW01066305">
    <property type="protein sequence ID" value="GFT54488.1"/>
    <property type="molecule type" value="Genomic_DNA"/>
</dbReference>
<evidence type="ECO:0000313" key="1">
    <source>
        <dbReference type="EMBL" id="GFT54488.1"/>
    </source>
</evidence>
<dbReference type="AlphaFoldDB" id="A0A8X6TWP9"/>
<evidence type="ECO:0000313" key="2">
    <source>
        <dbReference type="Proteomes" id="UP000887013"/>
    </source>
</evidence>